<evidence type="ECO:0000313" key="8">
    <source>
        <dbReference type="Proteomes" id="UP000732193"/>
    </source>
</evidence>
<dbReference type="PANTHER" id="PTHR30482">
    <property type="entry name" value="HIGH-AFFINITY BRANCHED-CHAIN AMINO ACID TRANSPORT SYSTEM PERMEASE"/>
    <property type="match status" value="1"/>
</dbReference>
<protein>
    <submittedName>
        <fullName evidence="7">Branched-chain amino acid ABC transporter permease</fullName>
    </submittedName>
</protein>
<dbReference type="CDD" id="cd06581">
    <property type="entry name" value="TM_PBP1_LivM_like"/>
    <property type="match status" value="1"/>
</dbReference>
<dbReference type="Pfam" id="PF02653">
    <property type="entry name" value="BPD_transp_2"/>
    <property type="match status" value="1"/>
</dbReference>
<evidence type="ECO:0000256" key="1">
    <source>
        <dbReference type="ARBA" id="ARBA00004651"/>
    </source>
</evidence>
<keyword evidence="8" id="KW-1185">Reference proteome</keyword>
<proteinExistence type="predicted"/>
<evidence type="ECO:0000256" key="4">
    <source>
        <dbReference type="ARBA" id="ARBA00022989"/>
    </source>
</evidence>
<feature type="transmembrane region" description="Helical" evidence="6">
    <location>
        <begin position="81"/>
        <end position="104"/>
    </location>
</feature>
<evidence type="ECO:0000256" key="5">
    <source>
        <dbReference type="ARBA" id="ARBA00023136"/>
    </source>
</evidence>
<keyword evidence="3 6" id="KW-0812">Transmembrane</keyword>
<evidence type="ECO:0000313" key="7">
    <source>
        <dbReference type="EMBL" id="MBM1715889.1"/>
    </source>
</evidence>
<feature type="transmembrane region" description="Helical" evidence="6">
    <location>
        <begin position="124"/>
        <end position="142"/>
    </location>
</feature>
<evidence type="ECO:0000256" key="6">
    <source>
        <dbReference type="SAM" id="Phobius"/>
    </source>
</evidence>
<dbReference type="GO" id="GO:0005886">
    <property type="term" value="C:plasma membrane"/>
    <property type="evidence" value="ECO:0007669"/>
    <property type="project" value="UniProtKB-SubCell"/>
</dbReference>
<dbReference type="Proteomes" id="UP000732193">
    <property type="component" value="Unassembled WGS sequence"/>
</dbReference>
<reference evidence="7 8" key="1">
    <citation type="submission" date="2021-01" db="EMBL/GenBank/DDBJ databases">
        <title>Diatom-associated Roseobacters Show Island Model of Population Structure.</title>
        <authorList>
            <person name="Qu L."/>
            <person name="Feng X."/>
            <person name="Chen Y."/>
            <person name="Li L."/>
            <person name="Wang X."/>
            <person name="Hu Z."/>
            <person name="Wang H."/>
            <person name="Luo H."/>
        </authorList>
    </citation>
    <scope>NUCLEOTIDE SEQUENCE [LARGE SCALE GENOMIC DNA]</scope>
    <source>
        <strain evidence="7 8">TR60-84</strain>
    </source>
</reference>
<sequence length="287" mass="30443">MGLILQIMLFIYLAQAWNIAGGFAGLFSLGHAAFFGLGAYAYAIGSAKYGLDPIVCFAIGISLAAGLGVITAIISTRLSGMFFAMVTLGLNEILLNLASQLTWLTNGSAGTYLRKQFTVDATTAYYIFLVLCILIFILAALVRHSKLGTICVAVKENEAFARALGVNPAPWKIAAVVISAVMTAIGGGFFAMYQGIVSPTMVFTFAISIKMLIVTMIGGMGTLWGPLVGSFLVLFDELVRASLGAAFGGVSLIAYGAILVFAALFLPKGIMEAVRKHFLERGSRHDR</sequence>
<accession>A0AAE3B8A9</accession>
<dbReference type="InterPro" id="IPR001851">
    <property type="entry name" value="ABC_transp_permease"/>
</dbReference>
<comment type="caution">
    <text evidence="7">The sequence shown here is derived from an EMBL/GenBank/DDBJ whole genome shotgun (WGS) entry which is preliminary data.</text>
</comment>
<evidence type="ECO:0000256" key="2">
    <source>
        <dbReference type="ARBA" id="ARBA00022475"/>
    </source>
</evidence>
<gene>
    <name evidence="7" type="ORF">JQV55_20125</name>
</gene>
<feature type="transmembrane region" description="Helical" evidence="6">
    <location>
        <begin position="173"/>
        <end position="193"/>
    </location>
</feature>
<dbReference type="GO" id="GO:0015658">
    <property type="term" value="F:branched-chain amino acid transmembrane transporter activity"/>
    <property type="evidence" value="ECO:0007669"/>
    <property type="project" value="InterPro"/>
</dbReference>
<keyword evidence="2" id="KW-1003">Cell membrane</keyword>
<evidence type="ECO:0000256" key="3">
    <source>
        <dbReference type="ARBA" id="ARBA00022692"/>
    </source>
</evidence>
<feature type="transmembrane region" description="Helical" evidence="6">
    <location>
        <begin position="200"/>
        <end position="224"/>
    </location>
</feature>
<comment type="subcellular location">
    <subcellularLocation>
        <location evidence="1">Cell membrane</location>
        <topology evidence="1">Multi-pass membrane protein</topology>
    </subcellularLocation>
</comment>
<dbReference type="InterPro" id="IPR043428">
    <property type="entry name" value="LivM-like"/>
</dbReference>
<dbReference type="AlphaFoldDB" id="A0AAE3B8A9"/>
<organism evidence="7 8">
    <name type="scientific">Sulfitobacter geojensis</name>
    <dbReference type="NCBI Taxonomy" id="1342299"/>
    <lineage>
        <taxon>Bacteria</taxon>
        <taxon>Pseudomonadati</taxon>
        <taxon>Pseudomonadota</taxon>
        <taxon>Alphaproteobacteria</taxon>
        <taxon>Rhodobacterales</taxon>
        <taxon>Roseobacteraceae</taxon>
        <taxon>Sulfitobacter</taxon>
    </lineage>
</organism>
<dbReference type="EMBL" id="JAFBRM010000011">
    <property type="protein sequence ID" value="MBM1715889.1"/>
    <property type="molecule type" value="Genomic_DNA"/>
</dbReference>
<keyword evidence="4 6" id="KW-1133">Transmembrane helix</keyword>
<dbReference type="PANTHER" id="PTHR30482:SF10">
    <property type="entry name" value="HIGH-AFFINITY BRANCHED-CHAIN AMINO ACID TRANSPORT PROTEIN BRAE"/>
    <property type="match status" value="1"/>
</dbReference>
<feature type="transmembrane region" description="Helical" evidence="6">
    <location>
        <begin position="244"/>
        <end position="266"/>
    </location>
</feature>
<feature type="transmembrane region" description="Helical" evidence="6">
    <location>
        <begin position="55"/>
        <end position="75"/>
    </location>
</feature>
<dbReference type="RefSeq" id="WP_203243610.1">
    <property type="nucleotide sequence ID" value="NZ_JAFBRH010000010.1"/>
</dbReference>
<name>A0AAE3B8A9_9RHOB</name>
<keyword evidence="5 6" id="KW-0472">Membrane</keyword>
<feature type="transmembrane region" description="Helical" evidence="6">
    <location>
        <begin position="26"/>
        <end position="43"/>
    </location>
</feature>